<dbReference type="Proteomes" id="UP001055811">
    <property type="component" value="Linkage Group LG07"/>
</dbReference>
<proteinExistence type="predicted"/>
<dbReference type="EMBL" id="CM042015">
    <property type="protein sequence ID" value="KAI3708682.1"/>
    <property type="molecule type" value="Genomic_DNA"/>
</dbReference>
<accession>A0ACB9AEQ9</accession>
<organism evidence="1 2">
    <name type="scientific">Cichorium intybus</name>
    <name type="common">Chicory</name>
    <dbReference type="NCBI Taxonomy" id="13427"/>
    <lineage>
        <taxon>Eukaryota</taxon>
        <taxon>Viridiplantae</taxon>
        <taxon>Streptophyta</taxon>
        <taxon>Embryophyta</taxon>
        <taxon>Tracheophyta</taxon>
        <taxon>Spermatophyta</taxon>
        <taxon>Magnoliopsida</taxon>
        <taxon>eudicotyledons</taxon>
        <taxon>Gunneridae</taxon>
        <taxon>Pentapetalae</taxon>
        <taxon>asterids</taxon>
        <taxon>campanulids</taxon>
        <taxon>Asterales</taxon>
        <taxon>Asteraceae</taxon>
        <taxon>Cichorioideae</taxon>
        <taxon>Cichorieae</taxon>
        <taxon>Cichoriinae</taxon>
        <taxon>Cichorium</taxon>
    </lineage>
</organism>
<comment type="caution">
    <text evidence="1">The sequence shown here is derived from an EMBL/GenBank/DDBJ whole genome shotgun (WGS) entry which is preliminary data.</text>
</comment>
<gene>
    <name evidence="1" type="ORF">L2E82_38029</name>
</gene>
<sequence>MLNFDLVTKIQAFTCLNTTRHNNYFKEMPKQSPLKALKSVNAALASSEIEHKVETKKKAIPHKAAGQAWEDPTLAEWPKTSVSYPSCEVMKCDIGNEVNDDVLLKAFSRFPSYNMARVVEQFGIPHLFDLPIRPILSASGDSAIPEVVADSQGEVASEDSTTKSPLRTLYLQKAQGLMAVQRGLDSSKPGELEDDVASLQNETLIAIKAPHGTTLEVPEPDEIIFTHEHTDAVLGVDDIRAVQPFSPINHI</sequence>
<reference evidence="2" key="1">
    <citation type="journal article" date="2022" name="Mol. Ecol. Resour.">
        <title>The genomes of chicory, endive, great burdock and yacon provide insights into Asteraceae palaeo-polyploidization history and plant inulin production.</title>
        <authorList>
            <person name="Fan W."/>
            <person name="Wang S."/>
            <person name="Wang H."/>
            <person name="Wang A."/>
            <person name="Jiang F."/>
            <person name="Liu H."/>
            <person name="Zhao H."/>
            <person name="Xu D."/>
            <person name="Zhang Y."/>
        </authorList>
    </citation>
    <scope>NUCLEOTIDE SEQUENCE [LARGE SCALE GENOMIC DNA]</scope>
    <source>
        <strain evidence="2">cv. Punajuju</strain>
    </source>
</reference>
<name>A0ACB9AEQ9_CICIN</name>
<keyword evidence="2" id="KW-1185">Reference proteome</keyword>
<evidence type="ECO:0000313" key="1">
    <source>
        <dbReference type="EMBL" id="KAI3708682.1"/>
    </source>
</evidence>
<evidence type="ECO:0000313" key="2">
    <source>
        <dbReference type="Proteomes" id="UP001055811"/>
    </source>
</evidence>
<protein>
    <submittedName>
        <fullName evidence="1">Uncharacterized protein</fullName>
    </submittedName>
</protein>
<reference evidence="1 2" key="2">
    <citation type="journal article" date="2022" name="Mol. Ecol. Resour.">
        <title>The genomes of chicory, endive, great burdock and yacon provide insights into Asteraceae paleo-polyploidization history and plant inulin production.</title>
        <authorList>
            <person name="Fan W."/>
            <person name="Wang S."/>
            <person name="Wang H."/>
            <person name="Wang A."/>
            <person name="Jiang F."/>
            <person name="Liu H."/>
            <person name="Zhao H."/>
            <person name="Xu D."/>
            <person name="Zhang Y."/>
        </authorList>
    </citation>
    <scope>NUCLEOTIDE SEQUENCE [LARGE SCALE GENOMIC DNA]</scope>
    <source>
        <strain evidence="2">cv. Punajuju</strain>
        <tissue evidence="1">Leaves</tissue>
    </source>
</reference>